<reference evidence="7 8" key="1">
    <citation type="journal article" date="2010" name="Stand. Genomic Sci.">
        <title>Complete genome sequence of Streptosporangium roseum type strain (NI 9100).</title>
        <authorList>
            <person name="Nolan M."/>
            <person name="Sikorski J."/>
            <person name="Jando M."/>
            <person name="Lucas S."/>
            <person name="Lapidus A."/>
            <person name="Glavina Del Rio T."/>
            <person name="Chen F."/>
            <person name="Tice H."/>
            <person name="Pitluck S."/>
            <person name="Cheng J.F."/>
            <person name="Chertkov O."/>
            <person name="Sims D."/>
            <person name="Meincke L."/>
            <person name="Brettin T."/>
            <person name="Han C."/>
            <person name="Detter J.C."/>
            <person name="Bruce D."/>
            <person name="Goodwin L."/>
            <person name="Land M."/>
            <person name="Hauser L."/>
            <person name="Chang Y.J."/>
            <person name="Jeffries C.D."/>
            <person name="Ivanova N."/>
            <person name="Mavromatis K."/>
            <person name="Mikhailova N."/>
            <person name="Chen A."/>
            <person name="Palaniappan K."/>
            <person name="Chain P."/>
            <person name="Rohde M."/>
            <person name="Goker M."/>
            <person name="Bristow J."/>
            <person name="Eisen J.A."/>
            <person name="Markowitz V."/>
            <person name="Hugenholtz P."/>
            <person name="Kyrpides N.C."/>
            <person name="Klenk H.P."/>
        </authorList>
    </citation>
    <scope>NUCLEOTIDE SEQUENCE [LARGE SCALE GENOMIC DNA]</scope>
    <source>
        <strain evidence="8">ATCC 12428 / DSM 43021 / JCM 3005 / NI 9100</strain>
    </source>
</reference>
<comment type="subcellular location">
    <subcellularLocation>
        <location evidence="1">Membrane</location>
        <topology evidence="1">Multi-pass membrane protein</topology>
    </subcellularLocation>
</comment>
<feature type="compositionally biased region" description="Low complexity" evidence="5">
    <location>
        <begin position="108"/>
        <end position="118"/>
    </location>
</feature>
<feature type="transmembrane region" description="Helical" evidence="6">
    <location>
        <begin position="200"/>
        <end position="233"/>
    </location>
</feature>
<evidence type="ECO:0000256" key="2">
    <source>
        <dbReference type="ARBA" id="ARBA00022692"/>
    </source>
</evidence>
<keyword evidence="3 6" id="KW-1133">Transmembrane helix</keyword>
<evidence type="ECO:0000313" key="8">
    <source>
        <dbReference type="Proteomes" id="UP000002029"/>
    </source>
</evidence>
<sequence>MSDSPEEPRPGSADDESTRHTGRPSQPGHTPPPQTGQVYPPPQSGHTQPGYAPPQSGHTQPGYTQPPQPGYPQPGHIPPPQPGYTQPGQGYPPQAASPYGPDGHDYRQGGYQSGYQGAYPPPGAYGPPPGYGYPAPPGTYGPRPGGDDTTMAMLAHLLGLLTWFVGPLVVYLAKKDDSPYVRDQAAEALNFQLTLMIAYFVSWVLAFVLIGFVLMFVVWIGSLILMIVAAVAANRGERYRYPLNIRFVS</sequence>
<dbReference type="Pfam" id="PF09685">
    <property type="entry name" value="MamF_MmsF"/>
    <property type="match status" value="1"/>
</dbReference>
<dbReference type="KEGG" id="sro:Sros_2286"/>
<keyword evidence="8" id="KW-1185">Reference proteome</keyword>
<dbReference type="RefSeq" id="WP_012889012.1">
    <property type="nucleotide sequence ID" value="NC_013595.1"/>
</dbReference>
<dbReference type="InterPro" id="IPR019109">
    <property type="entry name" value="MamF_MmsF"/>
</dbReference>
<feature type="compositionally biased region" description="Pro residues" evidence="5">
    <location>
        <begin position="119"/>
        <end position="139"/>
    </location>
</feature>
<feature type="region of interest" description="Disordered" evidence="5">
    <location>
        <begin position="1"/>
        <end position="144"/>
    </location>
</feature>
<accession>D2AZM2</accession>
<evidence type="ECO:0000313" key="7">
    <source>
        <dbReference type="EMBL" id="ACZ85267.1"/>
    </source>
</evidence>
<keyword evidence="2 6" id="KW-0812">Transmembrane</keyword>
<organism evidence="7 8">
    <name type="scientific">Streptosporangium roseum (strain ATCC 12428 / DSM 43021 / JCM 3005 / KCTC 9067 / NCIMB 10171 / NRRL 2505 / NI 9100)</name>
    <dbReference type="NCBI Taxonomy" id="479432"/>
    <lineage>
        <taxon>Bacteria</taxon>
        <taxon>Bacillati</taxon>
        <taxon>Actinomycetota</taxon>
        <taxon>Actinomycetes</taxon>
        <taxon>Streptosporangiales</taxon>
        <taxon>Streptosporangiaceae</taxon>
        <taxon>Streptosporangium</taxon>
    </lineage>
</organism>
<keyword evidence="4 6" id="KW-0472">Membrane</keyword>
<dbReference type="HOGENOM" id="CLU_110679_0_0_11"/>
<dbReference type="Proteomes" id="UP000002029">
    <property type="component" value="Chromosome"/>
</dbReference>
<dbReference type="eggNOG" id="COG3296">
    <property type="taxonomic scope" value="Bacteria"/>
</dbReference>
<feature type="compositionally biased region" description="Pro residues" evidence="5">
    <location>
        <begin position="64"/>
        <end position="82"/>
    </location>
</feature>
<evidence type="ECO:0000256" key="1">
    <source>
        <dbReference type="ARBA" id="ARBA00004141"/>
    </source>
</evidence>
<evidence type="ECO:0000256" key="6">
    <source>
        <dbReference type="SAM" id="Phobius"/>
    </source>
</evidence>
<evidence type="ECO:0000256" key="5">
    <source>
        <dbReference type="SAM" id="MobiDB-lite"/>
    </source>
</evidence>
<evidence type="ECO:0000256" key="4">
    <source>
        <dbReference type="ARBA" id="ARBA00023136"/>
    </source>
</evidence>
<feature type="compositionally biased region" description="Low complexity" evidence="5">
    <location>
        <begin position="83"/>
        <end position="94"/>
    </location>
</feature>
<dbReference type="STRING" id="479432.Sros_2286"/>
<dbReference type="AlphaFoldDB" id="D2AZM2"/>
<feature type="transmembrane region" description="Helical" evidence="6">
    <location>
        <begin position="153"/>
        <end position="173"/>
    </location>
</feature>
<feature type="compositionally biased region" description="Pro residues" evidence="5">
    <location>
        <begin position="29"/>
        <end position="43"/>
    </location>
</feature>
<proteinExistence type="predicted"/>
<evidence type="ECO:0008006" key="9">
    <source>
        <dbReference type="Google" id="ProtNLM"/>
    </source>
</evidence>
<name>D2AZM2_STRRD</name>
<evidence type="ECO:0000256" key="3">
    <source>
        <dbReference type="ARBA" id="ARBA00022989"/>
    </source>
</evidence>
<protein>
    <recommendedName>
        <fullName evidence="9">DUF4870 domain-containing protein</fullName>
    </recommendedName>
</protein>
<gene>
    <name evidence="7" type="ordered locus">Sros_2286</name>
</gene>
<dbReference type="EMBL" id="CP001814">
    <property type="protein sequence ID" value="ACZ85267.1"/>
    <property type="molecule type" value="Genomic_DNA"/>
</dbReference>